<dbReference type="PANTHER" id="PTHR10605">
    <property type="entry name" value="HEPARAN SULFATE SULFOTRANSFERASE"/>
    <property type="match status" value="1"/>
</dbReference>
<feature type="binding site" evidence="4">
    <location>
        <begin position="110"/>
        <end position="114"/>
    </location>
    <ligand>
        <name>3'-phosphoadenylyl sulfate</name>
        <dbReference type="ChEBI" id="CHEBI:58339"/>
    </ligand>
</feature>
<sequence>MAVINFRCDWFVQLGANCPQNDRLAPRLTFYGDTDGGVIKLFIARSHNDSMWPSSSVMSNRGFGSRSSSMPQPSIFLLILVLTVYTSVNSASIPSERKRFPDAIIIGVKKCGTRALLEFLKLNSRIKAPGPEVHFFDKHYDLGYDWYREQMPVTNATDITIEKSPAYFIGKSVPERVYKMNPKMKLIVVVRNPVTRAISDYTQAATRKKRSLFTSKFEELVSCFNESHPSCQAGVNASWGAVRIGIYHRYLHRWLEYFPLHQMQFVDGERLITEPASQIRPVEKFLGLSPVVKKRDFIFDSVKKFPCIKKFNGTVHCLGKSKGRPHPKVSPATMRKLSDFYRTENEKFFNMINRRFNWL</sequence>
<name>A0A7E4ZZL0_PANRE</name>
<feature type="binding site" evidence="4">
    <location>
        <begin position="322"/>
        <end position="326"/>
    </location>
    <ligand>
        <name>3'-phosphoadenylyl sulfate</name>
        <dbReference type="ChEBI" id="CHEBI:58339"/>
    </ligand>
</feature>
<dbReference type="FunFam" id="3.40.50.300:FF:002997">
    <property type="entry name" value="Sulfotransferase"/>
    <property type="match status" value="1"/>
</dbReference>
<evidence type="ECO:0000256" key="3">
    <source>
        <dbReference type="PIRSR" id="PIRSR637359-1"/>
    </source>
</evidence>
<keyword evidence="7" id="KW-1185">Reference proteome</keyword>
<dbReference type="Gene3D" id="3.40.50.300">
    <property type="entry name" value="P-loop containing nucleotide triphosphate hydrolases"/>
    <property type="match status" value="1"/>
</dbReference>
<feature type="domain" description="Sulfotransferase" evidence="6">
    <location>
        <begin position="101"/>
        <end position="343"/>
    </location>
</feature>
<feature type="binding site" evidence="4">
    <location>
        <position position="191"/>
    </location>
    <ligand>
        <name>3'-phosphoadenylyl sulfate</name>
        <dbReference type="ChEBI" id="CHEBI:58339"/>
    </ligand>
</feature>
<feature type="active site" description="For sulfotransferase activity" evidence="3">
    <location>
        <position position="110"/>
    </location>
</feature>
<dbReference type="Proteomes" id="UP000492821">
    <property type="component" value="Unassembled WGS sequence"/>
</dbReference>
<dbReference type="WBParaSite" id="Pan_g5548.t1">
    <property type="protein sequence ID" value="Pan_g5548.t1"/>
    <property type="gene ID" value="Pan_g5548"/>
</dbReference>
<dbReference type="InterPro" id="IPR027417">
    <property type="entry name" value="P-loop_NTPase"/>
</dbReference>
<evidence type="ECO:0000256" key="2">
    <source>
        <dbReference type="ARBA" id="ARBA00023180"/>
    </source>
</evidence>
<evidence type="ECO:0000313" key="7">
    <source>
        <dbReference type="Proteomes" id="UP000492821"/>
    </source>
</evidence>
<protein>
    <submittedName>
        <fullName evidence="8">Sulfotransfer_1 domain-containing protein</fullName>
    </submittedName>
</protein>
<keyword evidence="5" id="KW-1015">Disulfide bond</keyword>
<dbReference type="SUPFAM" id="SSF52540">
    <property type="entry name" value="P-loop containing nucleoside triphosphate hydrolases"/>
    <property type="match status" value="1"/>
</dbReference>
<evidence type="ECO:0000256" key="5">
    <source>
        <dbReference type="PIRSR" id="PIRSR637359-3"/>
    </source>
</evidence>
<evidence type="ECO:0000256" key="4">
    <source>
        <dbReference type="PIRSR" id="PIRSR637359-2"/>
    </source>
</evidence>
<feature type="binding site" evidence="4">
    <location>
        <position position="199"/>
    </location>
    <ligand>
        <name>3'-phosphoadenylyl sulfate</name>
        <dbReference type="ChEBI" id="CHEBI:58339"/>
    </ligand>
</feature>
<accession>A0A7E4ZZL0</accession>
<feature type="disulfide bond" evidence="5">
    <location>
        <begin position="307"/>
        <end position="317"/>
    </location>
</feature>
<reference evidence="8" key="2">
    <citation type="submission" date="2020-10" db="UniProtKB">
        <authorList>
            <consortium name="WormBaseParasite"/>
        </authorList>
    </citation>
    <scope>IDENTIFICATION</scope>
</reference>
<dbReference type="GO" id="GO:0008467">
    <property type="term" value="F:[heparan sulfate]-glucosamine 3-sulfotransferase activity"/>
    <property type="evidence" value="ECO:0007669"/>
    <property type="project" value="TreeGrafter"/>
</dbReference>
<dbReference type="InterPro" id="IPR000863">
    <property type="entry name" value="Sulfotransferase_dom"/>
</dbReference>
<keyword evidence="1" id="KW-0808">Transferase</keyword>
<organism evidence="7 8">
    <name type="scientific">Panagrellus redivivus</name>
    <name type="common">Microworm</name>
    <dbReference type="NCBI Taxonomy" id="6233"/>
    <lineage>
        <taxon>Eukaryota</taxon>
        <taxon>Metazoa</taxon>
        <taxon>Ecdysozoa</taxon>
        <taxon>Nematoda</taxon>
        <taxon>Chromadorea</taxon>
        <taxon>Rhabditida</taxon>
        <taxon>Tylenchina</taxon>
        <taxon>Panagrolaimomorpha</taxon>
        <taxon>Panagrolaimoidea</taxon>
        <taxon>Panagrolaimidae</taxon>
        <taxon>Panagrellus</taxon>
    </lineage>
</organism>
<keyword evidence="2" id="KW-0325">Glycoprotein</keyword>
<evidence type="ECO:0000313" key="8">
    <source>
        <dbReference type="WBParaSite" id="Pan_g5548.t1"/>
    </source>
</evidence>
<dbReference type="InterPro" id="IPR037359">
    <property type="entry name" value="NST/OST"/>
</dbReference>
<dbReference type="PANTHER" id="PTHR10605:SF72">
    <property type="entry name" value="HEPARAN SULFATE 3-O SULFOTRANSFERASE-B, ISOFORM A"/>
    <property type="match status" value="1"/>
</dbReference>
<dbReference type="AlphaFoldDB" id="A0A7E4ZZL0"/>
<evidence type="ECO:0000259" key="6">
    <source>
        <dbReference type="Pfam" id="PF00685"/>
    </source>
</evidence>
<evidence type="ECO:0000256" key="1">
    <source>
        <dbReference type="ARBA" id="ARBA00022679"/>
    </source>
</evidence>
<proteinExistence type="predicted"/>
<dbReference type="Pfam" id="PF00685">
    <property type="entry name" value="Sulfotransfer_1"/>
    <property type="match status" value="1"/>
</dbReference>
<reference evidence="7" key="1">
    <citation type="journal article" date="2013" name="Genetics">
        <title>The draft genome and transcriptome of Panagrellus redivivus are shaped by the harsh demands of a free-living lifestyle.</title>
        <authorList>
            <person name="Srinivasan J."/>
            <person name="Dillman A.R."/>
            <person name="Macchietto M.G."/>
            <person name="Heikkinen L."/>
            <person name="Lakso M."/>
            <person name="Fracchia K.M."/>
            <person name="Antoshechkin I."/>
            <person name="Mortazavi A."/>
            <person name="Wong G."/>
            <person name="Sternberg P.W."/>
        </authorList>
    </citation>
    <scope>NUCLEOTIDE SEQUENCE [LARGE SCALE GENOMIC DNA]</scope>
    <source>
        <strain evidence="7">MT8872</strain>
    </source>
</reference>